<dbReference type="AlphaFoldDB" id="M3GEV1"/>
<sequence length="40" mass="4404">MDTIAGAQAAMQTIAQCVSTINLNEELQYHEEDHGVSKKK</sequence>
<protein>
    <submittedName>
        <fullName evidence="1">Uncharacterized protein</fullName>
    </submittedName>
</protein>
<dbReference type="EMBL" id="AHOR02000002">
    <property type="protein sequence ID" value="EMF84429.1"/>
    <property type="molecule type" value="Genomic_DNA"/>
</dbReference>
<organism evidence="1 2">
    <name type="scientific">Leptospira weilii serovar Topaz str. LT2116</name>
    <dbReference type="NCBI Taxonomy" id="1088540"/>
    <lineage>
        <taxon>Bacteria</taxon>
        <taxon>Pseudomonadati</taxon>
        <taxon>Spirochaetota</taxon>
        <taxon>Spirochaetia</taxon>
        <taxon>Leptospirales</taxon>
        <taxon>Leptospiraceae</taxon>
        <taxon>Leptospira</taxon>
    </lineage>
</organism>
<accession>M3GEV1</accession>
<name>M3GEV1_9LEPT</name>
<reference evidence="1 2" key="1">
    <citation type="submission" date="2013-01" db="EMBL/GenBank/DDBJ databases">
        <authorList>
            <person name="Harkins D.M."/>
            <person name="Durkin A.S."/>
            <person name="Brinkac L.M."/>
            <person name="Haft D.H."/>
            <person name="Selengut J.D."/>
            <person name="Sanka R."/>
            <person name="DePew J."/>
            <person name="Purushe J."/>
            <person name="Tulsiani S.M."/>
            <person name="Graham G.C."/>
            <person name="Burns M.-A."/>
            <person name="Dohnt M.F."/>
            <person name="Smythe L.D."/>
            <person name="McKay D.B."/>
            <person name="Craig S.B."/>
            <person name="Vinetz J.M."/>
            <person name="Sutton G.G."/>
            <person name="Nierman W.C."/>
            <person name="Fouts D.E."/>
        </authorList>
    </citation>
    <scope>NUCLEOTIDE SEQUENCE [LARGE SCALE GENOMIC DNA]</scope>
    <source>
        <strain evidence="1 2">LT2116</strain>
    </source>
</reference>
<evidence type="ECO:0000313" key="2">
    <source>
        <dbReference type="Proteomes" id="UP000011770"/>
    </source>
</evidence>
<evidence type="ECO:0000313" key="1">
    <source>
        <dbReference type="EMBL" id="EMF84429.1"/>
    </source>
</evidence>
<proteinExistence type="predicted"/>
<gene>
    <name evidence="1" type="ORF">LEP1GSC188_0580</name>
</gene>
<dbReference type="Proteomes" id="UP000011770">
    <property type="component" value="Unassembled WGS sequence"/>
</dbReference>
<comment type="caution">
    <text evidence="1">The sequence shown here is derived from an EMBL/GenBank/DDBJ whole genome shotgun (WGS) entry which is preliminary data.</text>
</comment>